<evidence type="ECO:0000259" key="2">
    <source>
        <dbReference type="SMART" id="SM00912"/>
    </source>
</evidence>
<reference evidence="3" key="1">
    <citation type="submission" date="2016-06" db="EMBL/GenBank/DDBJ databases">
        <title>Complete Genome Sequence of Pandoraea faecigallinarum DSM-23572.</title>
        <authorList>
            <person name="Yong D."/>
            <person name="Ee R."/>
            <person name="Lim Y.-L."/>
            <person name="Yin W.-F."/>
            <person name="Chan K.-G."/>
        </authorList>
    </citation>
    <scope>NUCLEOTIDE SEQUENCE</scope>
    <source>
        <strain evidence="3">DSM 23572</strain>
    </source>
</reference>
<dbReference type="RefSeq" id="WP_053059469.1">
    <property type="nucleotide sequence ID" value="NZ_CP011807.3"/>
</dbReference>
<dbReference type="InterPro" id="IPR008638">
    <property type="entry name" value="FhaB/CdiA-like_TPS"/>
</dbReference>
<dbReference type="KEGG" id="pfg:AB870_09195"/>
<name>A0A173H045_9BURK</name>
<proteinExistence type="predicted"/>
<keyword evidence="4" id="KW-1185">Reference proteome</keyword>
<dbReference type="NCBIfam" id="TIGR01731">
    <property type="entry name" value="fil_hemag_20aa"/>
    <property type="match status" value="10"/>
</dbReference>
<dbReference type="NCBIfam" id="TIGR01901">
    <property type="entry name" value="adhes_NPXG"/>
    <property type="match status" value="1"/>
</dbReference>
<feature type="domain" description="Filamentous haemagglutinin FhaB/tRNA nuclease CdiA-like TPS" evidence="2">
    <location>
        <begin position="122"/>
        <end position="245"/>
    </location>
</feature>
<dbReference type="InterPro" id="IPR010069">
    <property type="entry name" value="CdiA_FHA1_rpt"/>
</dbReference>
<dbReference type="InterPro" id="IPR012334">
    <property type="entry name" value="Pectin_lyas_fold"/>
</dbReference>
<organism evidence="3 4">
    <name type="scientific">Pandoraea faecigallinarum</name>
    <dbReference type="NCBI Taxonomy" id="656179"/>
    <lineage>
        <taxon>Bacteria</taxon>
        <taxon>Pseudomonadati</taxon>
        <taxon>Pseudomonadota</taxon>
        <taxon>Betaproteobacteria</taxon>
        <taxon>Burkholderiales</taxon>
        <taxon>Burkholderiaceae</taxon>
        <taxon>Pandoraea</taxon>
    </lineage>
</organism>
<dbReference type="Gene3D" id="2.160.20.10">
    <property type="entry name" value="Single-stranded right-handed beta-helix, Pectin lyase-like"/>
    <property type="match status" value="1"/>
</dbReference>
<gene>
    <name evidence="3" type="ORF">AB870_09195</name>
</gene>
<dbReference type="STRING" id="656179.AB870_09195"/>
<evidence type="ECO:0000313" key="4">
    <source>
        <dbReference type="Proteomes" id="UP000035651"/>
    </source>
</evidence>
<dbReference type="Proteomes" id="UP000035651">
    <property type="component" value="Chromosome"/>
</dbReference>
<protein>
    <recommendedName>
        <fullName evidence="2">Filamentous haemagglutinin FhaB/tRNA nuclease CdiA-like TPS domain-containing protein</fullName>
    </recommendedName>
</protein>
<dbReference type="Pfam" id="PF05860">
    <property type="entry name" value="TPS"/>
    <property type="match status" value="1"/>
</dbReference>
<feature type="region of interest" description="Disordered" evidence="1">
    <location>
        <begin position="3744"/>
        <end position="3773"/>
    </location>
</feature>
<sequence length="3917" mass="382256">MKATSREFIEAGETTRRSVRTDDAADNCFPSETPSIRLWQRAIAACVAMTLLVSPISVTFELSRSAARELAANHGGVDDTALAVMRALATLRFHVGMREASAAPITDPTAPVVFAPKITTSGAGVPVVNITAPNAAGISLNQYQSFNVDAAGLILNNSLLNGTSLNGGAIAANPNLSGRTASTIVNQVTSSGSAYASALNGPLEVFGAPATVVIANPNGIAVRGAGFTNTIGVTLTTGTPQFLTGPGGTPTTFANAAALGYNVTGGHIQLEGNPGVNGPGSGIEGTVGAIDLIGQTVGVNAPLYAGTRINVITGNQQVSTGAVDGTGTRYTTSANGAANTAQAVQSATGSAQALAIDATRFGAMTAGQIQVIGTTAGLGVRMAGDLASTAGDLMLSSGGDLTVANHAAQQQVQMTGSGNVALTGTGLGEAGYRLTAAGDVSSTGALQSGKAMDVRAGGHLALANIQANDGATLSAGKTLVLREAQVGGDLSLATQDVAQGDIRLTGPVTVAGALVAKSAQGVFVTDSTGATGAVSITAGGDFQVAQGGRLTGHGGVATQSGGNTRVDGTLASGAQLDMTSKGDLDVQGDIASTQTARLSANGALNVDGTLLGQTDATLRAGTDITGQGKLAFGTAAMLRASRDVSLSGALLAGALDVAAGNSLSLNDGQSTGTATLTALGNAGGGDIALQGKVSFYGAAALAAARDVLVNGTAAGGDALTLNASRDVTVAGTLQTAGTAQALSITAGNALSVPGTIEASADLKANAGTSLDIAGSATAAGDVGVQAGGDVRVSGNVSGQRTGTLDAGGNLDIGGGAHFLGNALLTSGGNATLGGTLQTANLVVVSRNAVTLGGIQTTGTLDVTANGLGGSGDIRVTGPLASFGVATLNAARDVFVTTTGKIAASDKLVVTAQRDIQLDGGVSAVGDVAMTAASGDLTTTANLSTNSQLALAAGGTVTLAAPQTSAIGNASVSAARDIVLNGALVGLGGVLQAGRDLAGAGASAFADSATLTAGRDVNLSGVLQGNGVTVTAGNSATVSSVTSNGTLSVSARGNAGGGDAVMNGTSKVVGGVDVTAARDVTVAGDLATGDNATLTGARDVDITGKIQAAKDIALTAAQGSVRQQGTLSAGNQLGVAAGTDVVMGGETAVAGNTALTSGRDTVIAGTLAGQGTGSVVSGRDVTGTGAASFTGRLDVTAARDVDQRGLLQGGGVAITAGNSLTVGNAQSTGALALTAHGLTGGGDITVNGESGAPGTVALQAARDIFVNGVLGGGGATTLDAQRDLNVAGSVQSVGDARLAAQTGSVRASGGISGSSNLFVGAAQDIVLGASTSALKDITVSAGRDLQLGAVLVGVNASLSADRSLLDAGDGSGKAVFTGTATLASSGDTTLTGGVQANGIDVTAGGNATLGVLNSAAGVKVVTTGMAGTLGGPGDIVFNGAVSSPNAFTATAARDVLLTGSVTCGAACELIAQRNLSVTGTALTLGDLSLLTRTGDLAIRGDVTTAGTLLATSAGNASLGGKLNIQGDLRASAANDLTLSGQTAVQGIGTLRAGNDINGDGATVFGGDVALTAGRNTALTGALAGRNVDMHAANDVGLHNVQATQALAVMADGNAGGGDVTVSGDAIALGTVTMTGARDVAVTGKTVGGDSVALTATSGGIRLQGDAASQRDITLTAASGAISTGNVGAQGNLAVNAGTSLTMQGDTMANGLVRLTSGGDMTLGNVRSVVADAVAGVLSAGGNLSATSLTFGNGGLTTISGNATQVGGAIVAGDTLTMTTAGDLSAGAIQAGKSAALTAGGTGDVRVAGDIATGNGLTVRAGRDVTLGGAVTAGEGVTVNATRDLRIDGALSANQDIALTTAQGDLALRGPITAITNLTANAGRALSVGKAQVNGDTLLIAGTTMAITDHLIGRGSASLQSGGDITGADGAHNGALTFGKDVTITSGGKLTLGSVDTAGDVKIATQGDTSLGALTSMGKASLASATGSLTLGKVLVGGALDATAATHLSALQGVSGMGAISLAALGGNLNVADVSGNGAVTLNAGQTLTLGGTNTVVGDMTLNGGNVVVNGTTTASKAFIATATGSLDASGGQLFVTNDAKLSGARVDTGAMIVGGALDVTATQWISTHGLALINGATSFDAGGGTFTNSAGASVLSGGALSIHAGGIVNQVGGQLASTKALTLTSSGDVTNAGLLNGSTTSVTAGGTLTNGGTMLGAGGISLNVNGLNNNGGMILAGDVTSATPASADLSLTVNGAGTVTSAGGELAATRNLTAAMNAATFDATGSALQAGGTMSITANVINNSGMLQLGGASTSLTGLASFINSGTIQSNGALTLSSRGWFTNLGNVIGGSDVTVNAAMINGAGATLHADRDLALTGDVVNGGLIEANRNLAMSGGNFTNTGAKTQAAGNITFSMPGTLNNVGGTIIAGNNLTVNAGAVINDQAAGAGLTTTDTTITDPSLLWSGLVGSRDWVAYDGPRINVSEGDPGTPSAVNHTASATLGDLLSPTGATAQGKPVGANPWESQTCVWLGPNVCTTGVSDPIIGSGVFYLNKLTGSRPSGDGYVDYTYWKVSATPIFGAQASVAVALPTVHQTSSTLQMGEKGSMVAGGDISITTANLSNRGGQIGAGRNLTLNVGSMANGAIVPTTTSNVVNWVDQGQYTAFLNQINSLGDFVMTPAQQDGPTGASPDVRFTINANSAAPTSTSSINWSSSLGLMTAANNLSIAGGNLVNEGMIYAQNNVSITAASLTNQGGNTQQFTDQAGCAPGTSIAACYKGNEIRGANPNTTSFTYAQNNAAIIAGNNLTIAAGTINNKYGDLIAGHDLVIGGVGSSATGTTAADSLTNTSGNILAGNNLTLNVAGGITNTLPPPVQVHENYGKLEKYAGCMTAGGYKESYCEAYVDQQSGNSSIIGAGNNLTINAGSLTNVGSLITAGLNATINVSGPVVNSAQTLNAYWHSHWVQETGMFESDKRHDVWSCGSAAECSSLYGDAYNSVGGVINPPTPVGNIAATIQAPNLTLTSGGQIVNVGNVVGQSVSLRGTSLVNGITTANTYTPQVGNPPQVISLAPANGGLNLTIPASLGGTGPSILTGAVGQQNGPSYVVGGLGATLDPVSPQVLISNLPASLQPSTTTFYFSPQQEAIQLQQAALMQTGKASFINGLSTDSTSQLTVNDQQKLVLYGNAVAYAKANNIQLGQALTPEQIAGLSQPMLWYVEQTVPEPGCAATGNAKCPTVTALMPQVYLPENFSALSAGGQILASNELSLNFGSTATGGSIVNTGAITSGGTLAVTTGTLTNRANVVDVGEIWSYIKDAGYLKTTGTVVQPGGFMSAAAGGLTLNVDQFNQIGGALQLLGQNGDIDQAATQAFIAGVASQLGENFVQQTLQNDLHTDFVKQGGSFGIQQVGMIVGAVAMSMALGPMFSTMVGQLAGVEAGTAALMAAAGTTAEGVAIGAGLGNIALSAAMTAMTSSAFSQLVTTGSIDFGSVMTSGLSSAITAGLLNGITYTAGDGVGFTTVGGAGNSLSSLAGVNPSYVGGTAGNAVVSTADKLMSQGLAILSQSVIQAGVQSAIQGGSFLDALKASGINNLGAALAFQIGEMNSAGGFGDGLPGGLAYVATHAALGCVGAAASGSDCAGGAIGASVSAALMPDLIRALGTGDHPLDPAQRAALTTLAGLAGALGAGAAGTDPNAGAFWAQNEATNNAEEHPGGSGLASKLANALISLVNWRSEAREWLTRQFLLAQRQQSGEKPPADANPLVQENDRTPPTSGSVVASPPVVTCLPNGTCTVAPPVVAGGSAGAPGNWSLSSNDGNDASDGGASTGLGAEGKGEHGGLSYLQFGSNKNQNDHAFRHVIDGGYDAVAVQQSIADDLGRIGRMLPDGLYKGTVHVNGIEFNYSAFKFPNGKINVGRITFPRS</sequence>
<accession>A0A173H045</accession>
<feature type="region of interest" description="Disordered" evidence="1">
    <location>
        <begin position="3804"/>
        <end position="3828"/>
    </location>
</feature>
<dbReference type="OrthoDB" id="5666689at2"/>
<evidence type="ECO:0000313" key="3">
    <source>
        <dbReference type="EMBL" id="ANI21793.1"/>
    </source>
</evidence>
<dbReference type="InterPro" id="IPR011050">
    <property type="entry name" value="Pectin_lyase_fold/virulence"/>
</dbReference>
<dbReference type="SMART" id="SM00912">
    <property type="entry name" value="Haemagg_act"/>
    <property type="match status" value="1"/>
</dbReference>
<dbReference type="SUPFAM" id="SSF51126">
    <property type="entry name" value="Pectin lyase-like"/>
    <property type="match status" value="1"/>
</dbReference>
<dbReference type="EMBL" id="CP011807">
    <property type="protein sequence ID" value="ANI21793.1"/>
    <property type="molecule type" value="Genomic_DNA"/>
</dbReference>
<evidence type="ECO:0000256" key="1">
    <source>
        <dbReference type="SAM" id="MobiDB-lite"/>
    </source>
</evidence>